<dbReference type="Pfam" id="PF11949">
    <property type="entry name" value="DUF3466"/>
    <property type="match status" value="1"/>
</dbReference>
<proteinExistence type="predicted"/>
<dbReference type="InterPro" id="IPR022562">
    <property type="entry name" value="DUF3466"/>
</dbReference>
<evidence type="ECO:0000313" key="3">
    <source>
        <dbReference type="Proteomes" id="UP000291106"/>
    </source>
</evidence>
<feature type="signal peptide" evidence="1">
    <location>
        <begin position="1"/>
        <end position="25"/>
    </location>
</feature>
<gene>
    <name evidence="2" type="ORF">EXU30_16605</name>
</gene>
<feature type="chain" id="PRO_5019491947" evidence="1">
    <location>
        <begin position="26"/>
        <end position="639"/>
    </location>
</feature>
<organism evidence="2 3">
    <name type="scientific">Shewanella maritima</name>
    <dbReference type="NCBI Taxonomy" id="2520507"/>
    <lineage>
        <taxon>Bacteria</taxon>
        <taxon>Pseudomonadati</taxon>
        <taxon>Pseudomonadota</taxon>
        <taxon>Gammaproteobacteria</taxon>
        <taxon>Alteromonadales</taxon>
        <taxon>Shewanellaceae</taxon>
        <taxon>Shewanella</taxon>
    </lineage>
</organism>
<dbReference type="Proteomes" id="UP000291106">
    <property type="component" value="Chromosome"/>
</dbReference>
<dbReference type="RefSeq" id="WP_130601893.1">
    <property type="nucleotide sequence ID" value="NZ_CP036200.1"/>
</dbReference>
<evidence type="ECO:0000313" key="2">
    <source>
        <dbReference type="EMBL" id="QBF84110.1"/>
    </source>
</evidence>
<dbReference type="AlphaFoldDB" id="A0A411PKQ8"/>
<dbReference type="EMBL" id="CP036200">
    <property type="protein sequence ID" value="QBF84110.1"/>
    <property type="molecule type" value="Genomic_DNA"/>
</dbReference>
<keyword evidence="3" id="KW-1185">Reference proteome</keyword>
<dbReference type="OrthoDB" id="6271264at2"/>
<evidence type="ECO:0000256" key="1">
    <source>
        <dbReference type="SAM" id="SignalP"/>
    </source>
</evidence>
<reference evidence="2 3" key="1">
    <citation type="submission" date="2019-02" db="EMBL/GenBank/DDBJ databases">
        <title>Shewanella sp. D4-2 isolated from Dokdo Island.</title>
        <authorList>
            <person name="Baek K."/>
        </authorList>
    </citation>
    <scope>NUCLEOTIDE SEQUENCE [LARGE SCALE GENOMIC DNA]</scope>
    <source>
        <strain evidence="2 3">D4-2</strain>
    </source>
</reference>
<name>A0A411PKQ8_9GAMM</name>
<dbReference type="KEGG" id="smai:EXU30_16605"/>
<sequence>MKLKLDKALSLVAAGVLASLSSAHAAPVYEIQNITEVLNDETGLVEVDLNGTLENTRNGYGMGLNADNELIGISKGKKLLTDDDINSGIINPEDGLQPEETLTYSVLSPIQANNFTFTAQENDPVDAWTPTFFSIAGTTPPSERDDEGELVVNSIDTYLYGLNNNDTKVGSRSGVEKTLPYEGTDEEQEFWYYRDFEQRGVAVVAGTEHDLIPPYTTYTFEATDELPEQDVELGGYSLLAAVSNNNLAAGYVSTDIAETSKSTINNCVTQAASSAETDSPVPVEACIQNNQYPNSNSIIYIQYQIRAGVWDLATLDANGSPTFTELPLGLEPEENSTATYVAQGLGVNNNGVVVGRSHTYRTGSDTLYQDPAYWVKNDEGVYEHHRAPLNNDQYFGLAYDINDDGLMVGYYQRYIQGYQRNKFFIYDINSGDTEVTTPNDFANGLSELSSYPKDINNAGMVVGNIEVTYEKDKPRAKAAFLYNHNDGDFVNLNNQLTCESKGYKRNDDNNWERHKVTITDGDGKQLTYESSFYLVEANSVAEDGTIVGTAFVRKPEYQYDDEGNLIIGENNRPYFALDGNGNPLTTNIPRMVVLKPASGAEACTVVDDNEDKPYERKGAASLVWLLALPLVLLRRRFFK</sequence>
<accession>A0A411PKQ8</accession>
<protein>
    <submittedName>
        <fullName evidence="2">DUF3466 family protein</fullName>
    </submittedName>
</protein>
<keyword evidence="1" id="KW-0732">Signal</keyword>